<reference evidence="5 6" key="2">
    <citation type="journal article" date="2013" name="Genome Announc.">
        <title>Genome of the Root-Associated Plant Growth-Promoting Bacterium Variovorax paradoxus Strain EPS.</title>
        <authorList>
            <person name="Han J.I."/>
            <person name="Spain J.C."/>
            <person name="Leadbetter J.R."/>
            <person name="Ovchinnikova G."/>
            <person name="Goodwin L.A."/>
            <person name="Han C.S."/>
            <person name="Woyke T."/>
            <person name="Davenport K.W."/>
            <person name="Orwin P.M."/>
        </authorList>
    </citation>
    <scope>NUCLEOTIDE SEQUENCE [LARGE SCALE GENOMIC DNA]</scope>
    <source>
        <strain evidence="5 6">EPS</strain>
    </source>
</reference>
<dbReference type="SUPFAM" id="SSF46894">
    <property type="entry name" value="C-terminal effector domain of the bipartite response regulators"/>
    <property type="match status" value="1"/>
</dbReference>
<dbReference type="InterPro" id="IPR016032">
    <property type="entry name" value="Sig_transdc_resp-reg_C-effctor"/>
</dbReference>
<dbReference type="PANTHER" id="PTHR44688">
    <property type="entry name" value="DNA-BINDING TRANSCRIPTIONAL ACTIVATOR DEVR_DOSR"/>
    <property type="match status" value="1"/>
</dbReference>
<dbReference type="GO" id="GO:0003677">
    <property type="term" value="F:DNA binding"/>
    <property type="evidence" value="ECO:0007669"/>
    <property type="project" value="UniProtKB-KW"/>
</dbReference>
<accession>E6V6B5</accession>
<keyword evidence="2" id="KW-0238">DNA-binding</keyword>
<evidence type="ECO:0000256" key="3">
    <source>
        <dbReference type="ARBA" id="ARBA00023163"/>
    </source>
</evidence>
<evidence type="ECO:0000313" key="6">
    <source>
        <dbReference type="Proteomes" id="UP000008917"/>
    </source>
</evidence>
<dbReference type="Gene3D" id="1.10.10.10">
    <property type="entry name" value="Winged helix-like DNA-binding domain superfamily/Winged helix DNA-binding domain"/>
    <property type="match status" value="1"/>
</dbReference>
<sequence length="914" mass="100319">MPSPASSLPPPSSPRILETKLNPPAFVATQVPRTAIGEAIAAAGAKLVLVRAPAGFGKTTAMAQIRERMEAQGTATAWLTLDRADNDVSRFLNCLAEAAQRLGVEEPRTNGPFDAVAALAAHDAPFTLFLDDFEVVQEPAVLGLVREIIEQLPRRGQIVIGSRSLPDLSLGRLRARGQLMEIDTDRLRFTLEETSAFFGLRQAHASQQTSHGLQTLPADLLSQLHRKTEGWVAAIWLASMALERHGTETGFVERFSGSDRAVAEYLAEDVLAHQPKEIRDFLLRTSILRQLDASVCQALNPRIDCAAILEQLAAANLFLTPVSGDGRAWRYHSLFADFLRAQLAREQPGEIERLHLAASGWYESHDRPVPAIDHAIEGGDHPHALTLLDSYAGQFLEQGRMRMLARWFSAIPEHQLRAHPFLQPIALWATCFTHGPWEAMQMLEQSGCLDSEIPAVRASAHTLVPLLLAMQDRHDEAYEVGGPCLARLPTGLAFADSVLLNAMAHILAVRGDQREAQRLLDAARREQGNSTFNRMYTESLAGLFDLHEGRLRQATARLRMAVDTTHAVSYNHSHGNAWAGVLYAGVVYESNQLPQADHLLNVYLPLARDVGLPDHMILSHVMRSRIAFHAGDIDAAVQALTELEYLGHHRQLPRVVAGAKLERSRMLLLQGNGPASRDELLRADDPELWERERRQRLPAHDLDYLALAKARWEIAFGDARAALTVLDAEMHAAIASNRYRRVLKLRVLRAMALQRAGDVAAAIDEVSAVLQTASQEGFMRLILDEGPAVGMLVQRYANAAAQEAAASSSASTRGDPILADYLQRLLQAMGPMAAVDAEAAAPGAAGDSIKEPLTRKEIRVLQLLAEGYSNNAMAEKLFVSDSTVRTHLRNINMKLDAKSRTQAVAIARKVGVIR</sequence>
<dbReference type="Pfam" id="PF17874">
    <property type="entry name" value="TPR_MalT"/>
    <property type="match status" value="1"/>
</dbReference>
<gene>
    <name evidence="5" type="ordered locus">Varpa_5268</name>
</gene>
<keyword evidence="1" id="KW-0805">Transcription regulation</keyword>
<evidence type="ECO:0000313" key="5">
    <source>
        <dbReference type="EMBL" id="ADU39424.1"/>
    </source>
</evidence>
<keyword evidence="3" id="KW-0804">Transcription</keyword>
<organism evidence="5 6">
    <name type="scientific">Variovorax paradoxus (strain EPS)</name>
    <dbReference type="NCBI Taxonomy" id="595537"/>
    <lineage>
        <taxon>Bacteria</taxon>
        <taxon>Pseudomonadati</taxon>
        <taxon>Pseudomonadota</taxon>
        <taxon>Betaproteobacteria</taxon>
        <taxon>Burkholderiales</taxon>
        <taxon>Comamonadaceae</taxon>
        <taxon>Variovorax</taxon>
    </lineage>
</organism>
<dbReference type="EMBL" id="CP002417">
    <property type="protein sequence ID" value="ADU39424.1"/>
    <property type="molecule type" value="Genomic_DNA"/>
</dbReference>
<protein>
    <submittedName>
        <fullName evidence="5">ATP-dependent transcriptional regulator, MalT-like, LuxR family</fullName>
    </submittedName>
</protein>
<dbReference type="HOGENOM" id="CLU_006325_2_0_4"/>
<proteinExistence type="predicted"/>
<evidence type="ECO:0000256" key="2">
    <source>
        <dbReference type="ARBA" id="ARBA00023125"/>
    </source>
</evidence>
<dbReference type="Proteomes" id="UP000008917">
    <property type="component" value="Chromosome"/>
</dbReference>
<dbReference type="InterPro" id="IPR059106">
    <property type="entry name" value="WHD_MalT"/>
</dbReference>
<dbReference type="InterPro" id="IPR027417">
    <property type="entry name" value="P-loop_NTPase"/>
</dbReference>
<evidence type="ECO:0000256" key="1">
    <source>
        <dbReference type="ARBA" id="ARBA00023015"/>
    </source>
</evidence>
<dbReference type="STRING" id="595537.Varpa_5268"/>
<dbReference type="SMART" id="SM00421">
    <property type="entry name" value="HTH_LUXR"/>
    <property type="match status" value="1"/>
</dbReference>
<dbReference type="Gene3D" id="1.25.40.10">
    <property type="entry name" value="Tetratricopeptide repeat domain"/>
    <property type="match status" value="1"/>
</dbReference>
<dbReference type="PANTHER" id="PTHR44688:SF16">
    <property type="entry name" value="DNA-BINDING TRANSCRIPTIONAL ACTIVATOR DEVR_DOSR"/>
    <property type="match status" value="1"/>
</dbReference>
<dbReference type="Gene3D" id="3.40.50.300">
    <property type="entry name" value="P-loop containing nucleotide triphosphate hydrolases"/>
    <property type="match status" value="1"/>
</dbReference>
<dbReference type="InterPro" id="IPR011990">
    <property type="entry name" value="TPR-like_helical_dom_sf"/>
</dbReference>
<dbReference type="CDD" id="cd06170">
    <property type="entry name" value="LuxR_C_like"/>
    <property type="match status" value="1"/>
</dbReference>
<dbReference type="AlphaFoldDB" id="E6V6B5"/>
<dbReference type="InterPro" id="IPR000792">
    <property type="entry name" value="Tscrpt_reg_LuxR_C"/>
</dbReference>
<dbReference type="OrthoDB" id="134985at2"/>
<dbReference type="Pfam" id="PF00196">
    <property type="entry name" value="GerE"/>
    <property type="match status" value="1"/>
</dbReference>
<dbReference type="GO" id="GO:0006355">
    <property type="term" value="P:regulation of DNA-templated transcription"/>
    <property type="evidence" value="ECO:0007669"/>
    <property type="project" value="InterPro"/>
</dbReference>
<dbReference type="PROSITE" id="PS50043">
    <property type="entry name" value="HTH_LUXR_2"/>
    <property type="match status" value="1"/>
</dbReference>
<dbReference type="SUPFAM" id="SSF52540">
    <property type="entry name" value="P-loop containing nucleoside triphosphate hydrolases"/>
    <property type="match status" value="1"/>
</dbReference>
<dbReference type="PRINTS" id="PR00038">
    <property type="entry name" value="HTHLUXR"/>
</dbReference>
<name>E6V6B5_VARPE</name>
<dbReference type="eggNOG" id="COG2909">
    <property type="taxonomic scope" value="Bacteria"/>
</dbReference>
<dbReference type="InterPro" id="IPR041617">
    <property type="entry name" value="TPR_MalT"/>
</dbReference>
<feature type="domain" description="HTH luxR-type" evidence="4">
    <location>
        <begin position="846"/>
        <end position="911"/>
    </location>
</feature>
<reference evidence="6" key="1">
    <citation type="submission" date="2010-12" db="EMBL/GenBank/DDBJ databases">
        <title>Complete sequence of Variovorax paradoxus EPS.</title>
        <authorList>
            <consortium name="US DOE Joint Genome Institute"/>
            <person name="Lucas S."/>
            <person name="Copeland A."/>
            <person name="Lapidus A."/>
            <person name="Cheng J.-F."/>
            <person name="Goodwin L."/>
            <person name="Pitluck S."/>
            <person name="Teshima H."/>
            <person name="Detter J.C."/>
            <person name="Han C."/>
            <person name="Tapia R."/>
            <person name="Land M."/>
            <person name="Hauser L."/>
            <person name="Kyrpides N."/>
            <person name="Ivanova N."/>
            <person name="Ovchinnikova G."/>
            <person name="Orwin P."/>
            <person name="Han J.-I.G."/>
            <person name="Woyke T."/>
        </authorList>
    </citation>
    <scope>NUCLEOTIDE SEQUENCE [LARGE SCALE GENOMIC DNA]</scope>
    <source>
        <strain evidence="6">EPS</strain>
    </source>
</reference>
<dbReference type="RefSeq" id="WP_013543627.1">
    <property type="nucleotide sequence ID" value="NC_014931.1"/>
</dbReference>
<dbReference type="KEGG" id="vpe:Varpa_5268"/>
<evidence type="ECO:0000259" key="4">
    <source>
        <dbReference type="PROSITE" id="PS50043"/>
    </source>
</evidence>
<dbReference type="Pfam" id="PF25873">
    <property type="entry name" value="WHD_MalT"/>
    <property type="match status" value="1"/>
</dbReference>
<dbReference type="InterPro" id="IPR036388">
    <property type="entry name" value="WH-like_DNA-bd_sf"/>
</dbReference>